<dbReference type="Proteomes" id="UP000244889">
    <property type="component" value="Unassembled WGS sequence"/>
</dbReference>
<evidence type="ECO:0000313" key="2">
    <source>
        <dbReference type="Proteomes" id="UP000244889"/>
    </source>
</evidence>
<name>A0A2R8EZI5_ORITS</name>
<dbReference type="EMBL" id="OOHR01000003">
    <property type="protein sequence ID" value="SPM44587.1"/>
    <property type="molecule type" value="Genomic_DNA"/>
</dbReference>
<organism evidence="1 2">
    <name type="scientific">Orientia tsutsugamushi</name>
    <name type="common">Rickettsia tsutsugamushi</name>
    <dbReference type="NCBI Taxonomy" id="784"/>
    <lineage>
        <taxon>Bacteria</taxon>
        <taxon>Pseudomonadati</taxon>
        <taxon>Pseudomonadota</taxon>
        <taxon>Alphaproteobacteria</taxon>
        <taxon>Rickettsiales</taxon>
        <taxon>Rickettsiaceae</taxon>
        <taxon>Rickettsieae</taxon>
        <taxon>Orientia</taxon>
    </lineage>
</organism>
<protein>
    <submittedName>
        <fullName evidence="1">Conjugal transfer protein</fullName>
    </submittedName>
</protein>
<dbReference type="InterPro" id="IPR009649">
    <property type="entry name" value="TraU"/>
</dbReference>
<accession>A0A2R8EZI5</accession>
<gene>
    <name evidence="1" type="primary">TrbL</name>
    <name evidence="1" type="synonym">VirB6|trbG</name>
    <name evidence="1" type="synonym">virB9</name>
    <name evidence="1" type="ORF">FPW1038_01133</name>
</gene>
<proteinExistence type="predicted"/>
<evidence type="ECO:0000313" key="1">
    <source>
        <dbReference type="EMBL" id="SPM44587.1"/>
    </source>
</evidence>
<sequence length="250" mass="28006">MPIPGIPVGFWEPVRLVDVTKSPMCMVSLGGLSFGSATQKGMKDEAEGSAFYHIHWYVYPVIYWLEILLDFICLEMAAVDIAYLTEFDPLWSDDAKSAILNPETLLFQNVAAYQACIADCISCSAGLLASDYAFWCAECQGMLYPFTGTAAAHNGGVGTSVLMVSKFMAKMHRQLMLWGYYGYKGLCGKYPMPIMKKSQYRLQMTYPIPETKSCKSIGQTEATWQAGRKFPVNGEDFGYLIWRKRDCCLL</sequence>
<dbReference type="Pfam" id="PF06834">
    <property type="entry name" value="TraU"/>
    <property type="match status" value="1"/>
</dbReference>
<dbReference type="AlphaFoldDB" id="A0A2R8EZI5"/>
<reference evidence="2" key="1">
    <citation type="submission" date="2018-03" db="EMBL/GenBank/DDBJ databases">
        <authorList>
            <person name="Batty M. E."/>
            <person name="Batty M E."/>
        </authorList>
    </citation>
    <scope>NUCLEOTIDE SEQUENCE [LARGE SCALE GENOMIC DNA]</scope>
</reference>